<evidence type="ECO:0000313" key="3">
    <source>
        <dbReference type="Proteomes" id="UP000830055"/>
    </source>
</evidence>
<evidence type="ECO:0000313" key="2">
    <source>
        <dbReference type="EMBL" id="BDD88942.1"/>
    </source>
</evidence>
<reference evidence="2 3" key="1">
    <citation type="submission" date="2022-01" db="EMBL/GenBank/DDBJ databases">
        <title>Desulfofustis limnae sp. nov., a novel mesophilic sulfate-reducing bacterium isolated from marsh soil.</title>
        <authorList>
            <person name="Watanabe M."/>
            <person name="Takahashi A."/>
            <person name="Kojima H."/>
            <person name="Fukui M."/>
        </authorList>
    </citation>
    <scope>NUCLEOTIDE SEQUENCE [LARGE SCALE GENOMIC DNA]</scope>
    <source>
        <strain evidence="2 3">PPLL</strain>
    </source>
</reference>
<dbReference type="InterPro" id="IPR016181">
    <property type="entry name" value="Acyl_CoA_acyltransferase"/>
</dbReference>
<dbReference type="SUPFAM" id="SSF55729">
    <property type="entry name" value="Acyl-CoA N-acyltransferases (Nat)"/>
    <property type="match status" value="1"/>
</dbReference>
<evidence type="ECO:0000259" key="1">
    <source>
        <dbReference type="PROSITE" id="PS51186"/>
    </source>
</evidence>
<dbReference type="PANTHER" id="PTHR43415:SF3">
    <property type="entry name" value="GNAT-FAMILY ACETYLTRANSFERASE"/>
    <property type="match status" value="1"/>
</dbReference>
<dbReference type="Gene3D" id="3.40.630.30">
    <property type="match status" value="1"/>
</dbReference>
<keyword evidence="3" id="KW-1185">Reference proteome</keyword>
<protein>
    <recommendedName>
        <fullName evidence="1">N-acetyltransferase domain-containing protein</fullName>
    </recommendedName>
</protein>
<dbReference type="InterPro" id="IPR000182">
    <property type="entry name" value="GNAT_dom"/>
</dbReference>
<name>A0ABM7WDB1_9BACT</name>
<gene>
    <name evidence="2" type="ORF">DPPLL_33070</name>
</gene>
<dbReference type="PROSITE" id="PS51186">
    <property type="entry name" value="GNAT"/>
    <property type="match status" value="1"/>
</dbReference>
<dbReference type="Pfam" id="PF13302">
    <property type="entry name" value="Acetyltransf_3"/>
    <property type="match status" value="1"/>
</dbReference>
<dbReference type="PANTHER" id="PTHR43415">
    <property type="entry name" value="SPERMIDINE N(1)-ACETYLTRANSFERASE"/>
    <property type="match status" value="1"/>
</dbReference>
<feature type="domain" description="N-acetyltransferase" evidence="1">
    <location>
        <begin position="27"/>
        <end position="186"/>
    </location>
</feature>
<dbReference type="EMBL" id="AP025516">
    <property type="protein sequence ID" value="BDD88942.1"/>
    <property type="molecule type" value="Genomic_DNA"/>
</dbReference>
<sequence>MFRPTMSRPEQERRMTIFGETLFTPRLRLRKITADDLPLLVAWSNSEDAHGPYLTPDRLNLETGREKIESGAFWSEKNKTFLIERRDGTPVGLINYWLRSEKRCCAVIKVKITEPDQRGKGFGTEAQKYLILNLFDRLKVEEVEMYTDINNKAQQRCLGKLGFDLVESLTYDDHQVRRLGHLYRLPEARYHHHPVYRYHYE</sequence>
<dbReference type="Proteomes" id="UP000830055">
    <property type="component" value="Chromosome"/>
</dbReference>
<proteinExistence type="predicted"/>
<organism evidence="2 3">
    <name type="scientific">Desulfofustis limnaeus</name>
    <dbReference type="NCBI Taxonomy" id="2740163"/>
    <lineage>
        <taxon>Bacteria</taxon>
        <taxon>Pseudomonadati</taxon>
        <taxon>Thermodesulfobacteriota</taxon>
        <taxon>Desulfobulbia</taxon>
        <taxon>Desulfobulbales</taxon>
        <taxon>Desulfocapsaceae</taxon>
        <taxon>Desulfofustis</taxon>
    </lineage>
</organism>
<accession>A0ABM7WDB1</accession>